<evidence type="ECO:0000313" key="3">
    <source>
        <dbReference type="Proteomes" id="UP000005435"/>
    </source>
</evidence>
<name>G8LV78_ACECE</name>
<protein>
    <submittedName>
        <fullName evidence="2">Uncharacterized protein</fullName>
    </submittedName>
</protein>
<reference evidence="2 3" key="2">
    <citation type="journal article" date="2012" name="Stand. Genomic Sci.">
        <title>Complete Genome Sequence of Clostridium clariflavum DSM 19732.</title>
        <authorList>
            <person name="Izquierdo J.A."/>
            <person name="Goodwin L."/>
            <person name="Davenport K.W."/>
            <person name="Teshima H."/>
            <person name="Bruce D."/>
            <person name="Detter C."/>
            <person name="Tapia R."/>
            <person name="Han S."/>
            <person name="Land M."/>
            <person name="Hauser L."/>
            <person name="Jeffries C.D."/>
            <person name="Han J."/>
            <person name="Pitluck S."/>
            <person name="Nolan M."/>
            <person name="Chen A."/>
            <person name="Huntemann M."/>
            <person name="Mavromatis K."/>
            <person name="Mikhailova N."/>
            <person name="Liolios K."/>
            <person name="Woyke T."/>
            <person name="Lynd L.R."/>
        </authorList>
    </citation>
    <scope>NUCLEOTIDE SEQUENCE [LARGE SCALE GENOMIC DNA]</scope>
    <source>
        <strain evidence="3">DSM 19732 / NBRC 101661 / EBR45</strain>
    </source>
</reference>
<dbReference type="STRING" id="720554.Clocl_0730"/>
<dbReference type="HOGENOM" id="CLU_2750617_0_0_9"/>
<keyword evidence="1" id="KW-1133">Transmembrane helix</keyword>
<feature type="transmembrane region" description="Helical" evidence="1">
    <location>
        <begin position="27"/>
        <end position="48"/>
    </location>
</feature>
<dbReference type="Proteomes" id="UP000005435">
    <property type="component" value="Chromosome"/>
</dbReference>
<evidence type="ECO:0000313" key="2">
    <source>
        <dbReference type="EMBL" id="AEV67432.1"/>
    </source>
</evidence>
<keyword evidence="1" id="KW-0812">Transmembrane</keyword>
<proteinExistence type="predicted"/>
<reference evidence="3" key="1">
    <citation type="submission" date="2011-12" db="EMBL/GenBank/DDBJ databases">
        <title>Complete sequence of Clostridium clariflavum DSM 19732.</title>
        <authorList>
            <consortium name="US DOE Joint Genome Institute"/>
            <person name="Lucas S."/>
            <person name="Han J."/>
            <person name="Lapidus A."/>
            <person name="Cheng J.-F."/>
            <person name="Goodwin L."/>
            <person name="Pitluck S."/>
            <person name="Peters L."/>
            <person name="Teshima H."/>
            <person name="Detter J.C."/>
            <person name="Han C."/>
            <person name="Tapia R."/>
            <person name="Land M."/>
            <person name="Hauser L."/>
            <person name="Kyrpides N."/>
            <person name="Ivanova N."/>
            <person name="Pagani I."/>
            <person name="Kitzmiller T."/>
            <person name="Lynd L."/>
            <person name="Izquierdo J."/>
            <person name="Woyke T."/>
        </authorList>
    </citation>
    <scope>NUCLEOTIDE SEQUENCE [LARGE SCALE GENOMIC DNA]</scope>
    <source>
        <strain evidence="3">DSM 19732 / NBRC 101661 / EBR45</strain>
    </source>
</reference>
<dbReference type="EMBL" id="CP003065">
    <property type="protein sequence ID" value="AEV67432.1"/>
    <property type="molecule type" value="Genomic_DNA"/>
</dbReference>
<dbReference type="KEGG" id="ccl:Clocl_0730"/>
<keyword evidence="1" id="KW-0472">Membrane</keyword>
<sequence length="70" mass="7905" precursor="true">MFRFFIARLLLWPGSWIWLSSSAKGKIIGFMILLVFALAVCIVNKVILGKNSGSSVKTYFILNIIAIYLH</sequence>
<accession>G8LV78</accession>
<dbReference type="AlphaFoldDB" id="G8LV78"/>
<gene>
    <name evidence="2" type="ordered locus">Clocl_0730</name>
</gene>
<organism evidence="2 3">
    <name type="scientific">Acetivibrio clariflavus (strain DSM 19732 / NBRC 101661 / EBR45)</name>
    <name type="common">Clostridium clariflavum</name>
    <dbReference type="NCBI Taxonomy" id="720554"/>
    <lineage>
        <taxon>Bacteria</taxon>
        <taxon>Bacillati</taxon>
        <taxon>Bacillota</taxon>
        <taxon>Clostridia</taxon>
        <taxon>Eubacteriales</taxon>
        <taxon>Oscillospiraceae</taxon>
        <taxon>Acetivibrio</taxon>
    </lineage>
</organism>
<keyword evidence="3" id="KW-1185">Reference proteome</keyword>
<evidence type="ECO:0000256" key="1">
    <source>
        <dbReference type="SAM" id="Phobius"/>
    </source>
</evidence>